<dbReference type="Proteomes" id="UP000317648">
    <property type="component" value="Chromosome"/>
</dbReference>
<organism evidence="2 3">
    <name type="scientific">Lignipirellula cremea</name>
    <dbReference type="NCBI Taxonomy" id="2528010"/>
    <lineage>
        <taxon>Bacteria</taxon>
        <taxon>Pseudomonadati</taxon>
        <taxon>Planctomycetota</taxon>
        <taxon>Planctomycetia</taxon>
        <taxon>Pirellulales</taxon>
        <taxon>Pirellulaceae</taxon>
        <taxon>Lignipirellula</taxon>
    </lineage>
</organism>
<evidence type="ECO:0000313" key="2">
    <source>
        <dbReference type="EMBL" id="QDU97541.1"/>
    </source>
</evidence>
<keyword evidence="1" id="KW-0175">Coiled coil</keyword>
<keyword evidence="3" id="KW-1185">Reference proteome</keyword>
<evidence type="ECO:0000256" key="1">
    <source>
        <dbReference type="SAM" id="Coils"/>
    </source>
</evidence>
<dbReference type="PROSITE" id="PS51257">
    <property type="entry name" value="PROKAR_LIPOPROTEIN"/>
    <property type="match status" value="1"/>
</dbReference>
<name>A0A518E0F7_9BACT</name>
<dbReference type="KEGG" id="lcre:Pla8534_53890"/>
<dbReference type="AlphaFoldDB" id="A0A518E0F7"/>
<gene>
    <name evidence="2" type="ORF">Pla8534_53890</name>
</gene>
<evidence type="ECO:0000313" key="3">
    <source>
        <dbReference type="Proteomes" id="UP000317648"/>
    </source>
</evidence>
<proteinExistence type="predicted"/>
<sequence length="148" mass="16513">MISSRMLFLFLFLGVTTLGCTPPPARVKCSPPADGAEDCQDACSRSRLCDAQQAAKQREQCEQRLAQLEAKVQRVDAYARQLRDYTVWRLEPDQRTKRAAASSSLKTAGAVTHSGHWETRCDGQTCRRVWVADGVPSSGRMLQPQEKE</sequence>
<feature type="coiled-coil region" evidence="1">
    <location>
        <begin position="51"/>
        <end position="78"/>
    </location>
</feature>
<dbReference type="EMBL" id="CP036433">
    <property type="protein sequence ID" value="QDU97541.1"/>
    <property type="molecule type" value="Genomic_DNA"/>
</dbReference>
<dbReference type="RefSeq" id="WP_145056309.1">
    <property type="nucleotide sequence ID" value="NZ_CP036433.1"/>
</dbReference>
<protein>
    <submittedName>
        <fullName evidence="2">Uncharacterized protein</fullName>
    </submittedName>
</protein>
<accession>A0A518E0F7</accession>
<reference evidence="2 3" key="1">
    <citation type="submission" date="2019-02" db="EMBL/GenBank/DDBJ databases">
        <title>Deep-cultivation of Planctomycetes and their phenomic and genomic characterization uncovers novel biology.</title>
        <authorList>
            <person name="Wiegand S."/>
            <person name="Jogler M."/>
            <person name="Boedeker C."/>
            <person name="Pinto D."/>
            <person name="Vollmers J."/>
            <person name="Rivas-Marin E."/>
            <person name="Kohn T."/>
            <person name="Peeters S.H."/>
            <person name="Heuer A."/>
            <person name="Rast P."/>
            <person name="Oberbeckmann S."/>
            <person name="Bunk B."/>
            <person name="Jeske O."/>
            <person name="Meyerdierks A."/>
            <person name="Storesund J.E."/>
            <person name="Kallscheuer N."/>
            <person name="Luecker S."/>
            <person name="Lage O.M."/>
            <person name="Pohl T."/>
            <person name="Merkel B.J."/>
            <person name="Hornburger P."/>
            <person name="Mueller R.-W."/>
            <person name="Bruemmer F."/>
            <person name="Labrenz M."/>
            <person name="Spormann A.M."/>
            <person name="Op den Camp H."/>
            <person name="Overmann J."/>
            <person name="Amann R."/>
            <person name="Jetten M.S.M."/>
            <person name="Mascher T."/>
            <person name="Medema M.H."/>
            <person name="Devos D.P."/>
            <person name="Kaster A.-K."/>
            <person name="Ovreas L."/>
            <person name="Rohde M."/>
            <person name="Galperin M.Y."/>
            <person name="Jogler C."/>
        </authorList>
    </citation>
    <scope>NUCLEOTIDE SEQUENCE [LARGE SCALE GENOMIC DNA]</scope>
    <source>
        <strain evidence="2 3">Pla85_3_4</strain>
    </source>
</reference>